<dbReference type="EMBL" id="KN823029">
    <property type="protein sequence ID" value="KIO26149.1"/>
    <property type="molecule type" value="Genomic_DNA"/>
</dbReference>
<dbReference type="AlphaFoldDB" id="A0A0C3QJ64"/>
<organism evidence="1 2">
    <name type="scientific">Tulasnella calospora MUT 4182</name>
    <dbReference type="NCBI Taxonomy" id="1051891"/>
    <lineage>
        <taxon>Eukaryota</taxon>
        <taxon>Fungi</taxon>
        <taxon>Dikarya</taxon>
        <taxon>Basidiomycota</taxon>
        <taxon>Agaricomycotina</taxon>
        <taxon>Agaricomycetes</taxon>
        <taxon>Cantharellales</taxon>
        <taxon>Tulasnellaceae</taxon>
        <taxon>Tulasnella</taxon>
    </lineage>
</organism>
<name>A0A0C3QJ64_9AGAM</name>
<gene>
    <name evidence="1" type="ORF">M407DRAFT_8018</name>
</gene>
<sequence>MTDLQLQPPGWTTVFSKKDRSRVKELICIPDGSRKPLTEKEVVVALRFPSPLNLLFARLSSETVTDILELCLDATSSDEYNSVLEKLMMHGGGCFETRVASNSSDNRINRVLNLSKARPSFGEKGLSPSLGVAVKIALSQEIDRPLDILSQEIDRPLDILSRQAGKLRRVFFNNIPCLWDPSPFTFIIELGLTNSVSRTDILFLRCSSNLETLRLTNAKFVGAVAQVLKDTVPLPRQTELVLALARGNEFLLLIHTNTNT</sequence>
<dbReference type="Proteomes" id="UP000054248">
    <property type="component" value="Unassembled WGS sequence"/>
</dbReference>
<reference evidence="1 2" key="1">
    <citation type="submission" date="2014-04" db="EMBL/GenBank/DDBJ databases">
        <authorList>
            <consortium name="DOE Joint Genome Institute"/>
            <person name="Kuo A."/>
            <person name="Girlanda M."/>
            <person name="Perotto S."/>
            <person name="Kohler A."/>
            <person name="Nagy L.G."/>
            <person name="Floudas D."/>
            <person name="Copeland A."/>
            <person name="Barry K.W."/>
            <person name="Cichocki N."/>
            <person name="Veneault-Fourrey C."/>
            <person name="LaButti K."/>
            <person name="Lindquist E.A."/>
            <person name="Lipzen A."/>
            <person name="Lundell T."/>
            <person name="Morin E."/>
            <person name="Murat C."/>
            <person name="Sun H."/>
            <person name="Tunlid A."/>
            <person name="Henrissat B."/>
            <person name="Grigoriev I.V."/>
            <person name="Hibbett D.S."/>
            <person name="Martin F."/>
            <person name="Nordberg H.P."/>
            <person name="Cantor M.N."/>
            <person name="Hua S.X."/>
        </authorList>
    </citation>
    <scope>NUCLEOTIDE SEQUENCE [LARGE SCALE GENOMIC DNA]</scope>
    <source>
        <strain evidence="1 2">MUT 4182</strain>
    </source>
</reference>
<protein>
    <submittedName>
        <fullName evidence="1">Uncharacterized protein</fullName>
    </submittedName>
</protein>
<accession>A0A0C3QJ64</accession>
<dbReference type="OrthoDB" id="3239685at2759"/>
<reference evidence="2" key="2">
    <citation type="submission" date="2015-01" db="EMBL/GenBank/DDBJ databases">
        <title>Evolutionary Origins and Diversification of the Mycorrhizal Mutualists.</title>
        <authorList>
            <consortium name="DOE Joint Genome Institute"/>
            <consortium name="Mycorrhizal Genomics Consortium"/>
            <person name="Kohler A."/>
            <person name="Kuo A."/>
            <person name="Nagy L.G."/>
            <person name="Floudas D."/>
            <person name="Copeland A."/>
            <person name="Barry K.W."/>
            <person name="Cichocki N."/>
            <person name="Veneault-Fourrey C."/>
            <person name="LaButti K."/>
            <person name="Lindquist E.A."/>
            <person name="Lipzen A."/>
            <person name="Lundell T."/>
            <person name="Morin E."/>
            <person name="Murat C."/>
            <person name="Riley R."/>
            <person name="Ohm R."/>
            <person name="Sun H."/>
            <person name="Tunlid A."/>
            <person name="Henrissat B."/>
            <person name="Grigoriev I.V."/>
            <person name="Hibbett D.S."/>
            <person name="Martin F."/>
        </authorList>
    </citation>
    <scope>NUCLEOTIDE SEQUENCE [LARGE SCALE GENOMIC DNA]</scope>
    <source>
        <strain evidence="2">MUT 4182</strain>
    </source>
</reference>
<evidence type="ECO:0000313" key="1">
    <source>
        <dbReference type="EMBL" id="KIO26149.1"/>
    </source>
</evidence>
<keyword evidence="2" id="KW-1185">Reference proteome</keyword>
<dbReference type="HOGENOM" id="CLU_1070363_0_0_1"/>
<proteinExistence type="predicted"/>
<evidence type="ECO:0000313" key="2">
    <source>
        <dbReference type="Proteomes" id="UP000054248"/>
    </source>
</evidence>